<evidence type="ECO:0000313" key="9">
    <source>
        <dbReference type="EMBL" id="MFC4161071.1"/>
    </source>
</evidence>
<dbReference type="CDD" id="cd04489">
    <property type="entry name" value="ExoVII_LU_OBF"/>
    <property type="match status" value="1"/>
</dbReference>
<keyword evidence="2 5" id="KW-0540">Nuclease</keyword>
<evidence type="ECO:0000256" key="3">
    <source>
        <dbReference type="ARBA" id="ARBA00022801"/>
    </source>
</evidence>
<comment type="similarity">
    <text evidence="5 6">Belongs to the XseA family.</text>
</comment>
<keyword evidence="4 5" id="KW-0269">Exonuclease</keyword>
<keyword evidence="3 5" id="KW-0378">Hydrolase</keyword>
<dbReference type="HAMAP" id="MF_00378">
    <property type="entry name" value="Exonuc_7_L"/>
    <property type="match status" value="1"/>
</dbReference>
<dbReference type="EMBL" id="JBHSBU010000001">
    <property type="protein sequence ID" value="MFC4161071.1"/>
    <property type="molecule type" value="Genomic_DNA"/>
</dbReference>
<dbReference type="InterPro" id="IPR025824">
    <property type="entry name" value="OB-fold_nuc-bd_dom"/>
</dbReference>
<dbReference type="InterPro" id="IPR020579">
    <property type="entry name" value="Exonuc_VII_lsu_C"/>
</dbReference>
<dbReference type="RefSeq" id="WP_378166594.1">
    <property type="nucleotide sequence ID" value="NZ_JBHSBU010000001.1"/>
</dbReference>
<comment type="catalytic activity">
    <reaction evidence="5 6">
        <text>Exonucleolytic cleavage in either 5'- to 3'- or 3'- to 5'-direction to yield nucleoside 5'-phosphates.</text>
        <dbReference type="EC" id="3.1.11.6"/>
    </reaction>
</comment>
<keyword evidence="1 5" id="KW-0963">Cytoplasm</keyword>
<dbReference type="PANTHER" id="PTHR30008">
    <property type="entry name" value="EXODEOXYRIBONUCLEASE 7 LARGE SUBUNIT"/>
    <property type="match status" value="1"/>
</dbReference>
<organism evidence="9 10">
    <name type="scientific">Chitinimonas lacunae</name>
    <dbReference type="NCBI Taxonomy" id="1963018"/>
    <lineage>
        <taxon>Bacteria</taxon>
        <taxon>Pseudomonadati</taxon>
        <taxon>Pseudomonadota</taxon>
        <taxon>Betaproteobacteria</taxon>
        <taxon>Neisseriales</taxon>
        <taxon>Chitinibacteraceae</taxon>
        <taxon>Chitinimonas</taxon>
    </lineage>
</organism>
<dbReference type="GO" id="GO:0008855">
    <property type="term" value="F:exodeoxyribonuclease VII activity"/>
    <property type="evidence" value="ECO:0007669"/>
    <property type="project" value="UniProtKB-EC"/>
</dbReference>
<reference evidence="10" key="1">
    <citation type="journal article" date="2019" name="Int. J. Syst. Evol. Microbiol.">
        <title>The Global Catalogue of Microorganisms (GCM) 10K type strain sequencing project: providing services to taxonomists for standard genome sequencing and annotation.</title>
        <authorList>
            <consortium name="The Broad Institute Genomics Platform"/>
            <consortium name="The Broad Institute Genome Sequencing Center for Infectious Disease"/>
            <person name="Wu L."/>
            <person name="Ma J."/>
        </authorList>
    </citation>
    <scope>NUCLEOTIDE SEQUENCE [LARGE SCALE GENOMIC DNA]</scope>
    <source>
        <strain evidence="10">LMG 29894</strain>
    </source>
</reference>
<dbReference type="Pfam" id="PF13742">
    <property type="entry name" value="tRNA_anti_2"/>
    <property type="match status" value="1"/>
</dbReference>
<feature type="domain" description="OB-fold nucleic acid binding" evidence="8">
    <location>
        <begin position="12"/>
        <end position="105"/>
    </location>
</feature>
<dbReference type="Pfam" id="PF02601">
    <property type="entry name" value="Exonuc_VII_L"/>
    <property type="match status" value="1"/>
</dbReference>
<evidence type="ECO:0000259" key="7">
    <source>
        <dbReference type="Pfam" id="PF02601"/>
    </source>
</evidence>
<evidence type="ECO:0000256" key="6">
    <source>
        <dbReference type="RuleBase" id="RU004355"/>
    </source>
</evidence>
<evidence type="ECO:0000313" key="10">
    <source>
        <dbReference type="Proteomes" id="UP001595791"/>
    </source>
</evidence>
<name>A0ABV8MVS4_9NEIS</name>
<dbReference type="PANTHER" id="PTHR30008:SF0">
    <property type="entry name" value="EXODEOXYRIBONUCLEASE 7 LARGE SUBUNIT"/>
    <property type="match status" value="1"/>
</dbReference>
<accession>A0ABV8MVS4</accession>
<proteinExistence type="inferred from homology"/>
<evidence type="ECO:0000256" key="1">
    <source>
        <dbReference type="ARBA" id="ARBA00022490"/>
    </source>
</evidence>
<dbReference type="Proteomes" id="UP001595791">
    <property type="component" value="Unassembled WGS sequence"/>
</dbReference>
<feature type="domain" description="Exonuclease VII large subunit C-terminal" evidence="7">
    <location>
        <begin position="128"/>
        <end position="437"/>
    </location>
</feature>
<evidence type="ECO:0000256" key="4">
    <source>
        <dbReference type="ARBA" id="ARBA00022839"/>
    </source>
</evidence>
<comment type="subcellular location">
    <subcellularLocation>
        <location evidence="5 6">Cytoplasm</location>
    </subcellularLocation>
</comment>
<dbReference type="EC" id="3.1.11.6" evidence="5"/>
<evidence type="ECO:0000259" key="8">
    <source>
        <dbReference type="Pfam" id="PF13742"/>
    </source>
</evidence>
<dbReference type="NCBIfam" id="TIGR00237">
    <property type="entry name" value="xseA"/>
    <property type="match status" value="1"/>
</dbReference>
<dbReference type="InterPro" id="IPR003753">
    <property type="entry name" value="Exonuc_VII_L"/>
</dbReference>
<evidence type="ECO:0000256" key="2">
    <source>
        <dbReference type="ARBA" id="ARBA00022722"/>
    </source>
</evidence>
<comment type="function">
    <text evidence="5">Bidirectionally degrades single-stranded DNA into large acid-insoluble oligonucleotides, which are then degraded further into small acid-soluble oligonucleotides.</text>
</comment>
<gene>
    <name evidence="5 9" type="primary">xseA</name>
    <name evidence="9" type="ORF">ACFOW7_17175</name>
</gene>
<comment type="caution">
    <text evidence="9">The sequence shown here is derived from an EMBL/GenBank/DDBJ whole genome shotgun (WGS) entry which is preliminary data.</text>
</comment>
<comment type="subunit">
    <text evidence="5">Heterooligomer composed of large and small subunits.</text>
</comment>
<sequence length="451" mass="50197">MSATLSSSSVVWSVSELNRTVKTLLERELPLLWVSGEISNLTIAASGHLYFSLKDQGAQVRCVMFRGRAGLLPFRPQEGLRVEARATVTLYEARGDYQLNIEAMRLGGLGALFEAFERLKARLAAEGLFAAERKRPLPFLPRRVGLVTSPQAAALRDVLSTLKRRAPYLELVLYPTAVQGNGAAEQIAAAIATAGVRNEVEVLIVCRGGGSIEDLWAFNEEVVARAIAACPLPVISGVGHETDFTIADFVADQRAPTPTAAAEMVAPEARLLLARLAQSRMQLQSALRRRLEVRWQQLDFLARRLVHPGERLRRRAERMQLLGERLQNSLTRLLETRRWRLARLDDRLRHGRPDLSRQREHLVRVEARLTLALRLRLERERARLTRDTARLAALDPKAVLARGYSLIEGADGRLVRSATQLHLGDRLRLRLAEGEAGAVVAELAPDQGNLF</sequence>
<evidence type="ECO:0000256" key="5">
    <source>
        <dbReference type="HAMAP-Rule" id="MF_00378"/>
    </source>
</evidence>
<keyword evidence="10" id="KW-1185">Reference proteome</keyword>
<protein>
    <recommendedName>
        <fullName evidence="5">Exodeoxyribonuclease 7 large subunit</fullName>
        <ecNumber evidence="5">3.1.11.6</ecNumber>
    </recommendedName>
    <alternativeName>
        <fullName evidence="5">Exodeoxyribonuclease VII large subunit</fullName>
        <shortName evidence="5">Exonuclease VII large subunit</shortName>
    </alternativeName>
</protein>